<sequence length="106" mass="12343">MLFGLRFNSIIAKLQQPLHCFQNFGFRRDSSAMDARKGKKNVVRLWRAVSTQTQPNFHEDDKREAVRDPVVADIHEMEGCKDEDSKPTEKHSLSMKEQGSRYTLYL</sequence>
<feature type="compositionally biased region" description="Polar residues" evidence="1">
    <location>
        <begin position="95"/>
        <end position="106"/>
    </location>
</feature>
<comment type="caution">
    <text evidence="2">The sequence shown here is derived from an EMBL/GenBank/DDBJ whole genome shotgun (WGS) entry which is preliminary data.</text>
</comment>
<protein>
    <submittedName>
        <fullName evidence="2">Uncharacterized protein</fullName>
    </submittedName>
</protein>
<gene>
    <name evidence="2" type="ORF">M569_09616</name>
</gene>
<dbReference type="EMBL" id="AUSU01004392">
    <property type="protein sequence ID" value="EPS65164.1"/>
    <property type="molecule type" value="Genomic_DNA"/>
</dbReference>
<feature type="region of interest" description="Disordered" evidence="1">
    <location>
        <begin position="76"/>
        <end position="106"/>
    </location>
</feature>
<dbReference type="Proteomes" id="UP000015453">
    <property type="component" value="Unassembled WGS sequence"/>
</dbReference>
<proteinExistence type="predicted"/>
<evidence type="ECO:0000313" key="3">
    <source>
        <dbReference type="Proteomes" id="UP000015453"/>
    </source>
</evidence>
<keyword evidence="3" id="KW-1185">Reference proteome</keyword>
<accession>S8CDW2</accession>
<evidence type="ECO:0000256" key="1">
    <source>
        <dbReference type="SAM" id="MobiDB-lite"/>
    </source>
</evidence>
<evidence type="ECO:0000313" key="2">
    <source>
        <dbReference type="EMBL" id="EPS65164.1"/>
    </source>
</evidence>
<name>S8CDW2_9LAMI</name>
<feature type="compositionally biased region" description="Basic and acidic residues" evidence="1">
    <location>
        <begin position="76"/>
        <end position="94"/>
    </location>
</feature>
<organism evidence="2 3">
    <name type="scientific">Genlisea aurea</name>
    <dbReference type="NCBI Taxonomy" id="192259"/>
    <lineage>
        <taxon>Eukaryota</taxon>
        <taxon>Viridiplantae</taxon>
        <taxon>Streptophyta</taxon>
        <taxon>Embryophyta</taxon>
        <taxon>Tracheophyta</taxon>
        <taxon>Spermatophyta</taxon>
        <taxon>Magnoliopsida</taxon>
        <taxon>eudicotyledons</taxon>
        <taxon>Gunneridae</taxon>
        <taxon>Pentapetalae</taxon>
        <taxon>asterids</taxon>
        <taxon>lamiids</taxon>
        <taxon>Lamiales</taxon>
        <taxon>Lentibulariaceae</taxon>
        <taxon>Genlisea</taxon>
    </lineage>
</organism>
<dbReference type="AlphaFoldDB" id="S8CDW2"/>
<reference evidence="2 3" key="1">
    <citation type="journal article" date="2013" name="BMC Genomics">
        <title>The miniature genome of a carnivorous plant Genlisea aurea contains a low number of genes and short non-coding sequences.</title>
        <authorList>
            <person name="Leushkin E.V."/>
            <person name="Sutormin R.A."/>
            <person name="Nabieva E.R."/>
            <person name="Penin A.A."/>
            <person name="Kondrashov A.S."/>
            <person name="Logacheva M.D."/>
        </authorList>
    </citation>
    <scope>NUCLEOTIDE SEQUENCE [LARGE SCALE GENOMIC DNA]</scope>
</reference>